<feature type="compositionally biased region" description="Polar residues" evidence="2">
    <location>
        <begin position="20"/>
        <end position="39"/>
    </location>
</feature>
<sequence>MTSIPSTAPAQSPMRAQIPRGTQSRPSSQRSAPTSSGNPASRNLRVGSYMIDLLAIWACAALAWFIRPSLIFVGTIVLELFLVLTLVRARTGRTLGALATRTVAVAAGTDHAPGLKRQGIRSAIIGLLHVTVIGPVIVVWLGKDGRDWVDSLAGTATLDLRSPLRRPTTAPDAYGRQTTHTLTSENTGWTGPASPSSHPMDEGDARVPGPSMPPAPQPQPQEQAGSQQSQRSFGMWMPSLSSPGLKPTGAGSFAVPSQPEPSLAPRQAHPQEAPDPLAQPEVTPAQPAQPDGFSVIVPPAAPAQPAPDVAHPEPIASNSAAVPLASQSAAGVEKPENSDDTSAPAPAPEEQPDRAGTPKPNTQHDQKNAEIWLVFDSGEKEAVIGTTVIGRAPVTMSPSERAVTVEDSTRSLSRTHLRLGPAPGGVWVEDAFSANGTSVTLPDGSVFELERGNRQAVPIGATLRAGERSITINSPHSQQ</sequence>
<feature type="compositionally biased region" description="Polar residues" evidence="2">
    <location>
        <begin position="176"/>
        <end position="197"/>
    </location>
</feature>
<feature type="compositionally biased region" description="Polar residues" evidence="2">
    <location>
        <begin position="316"/>
        <end position="329"/>
    </location>
</feature>
<feature type="transmembrane region" description="Helical" evidence="3">
    <location>
        <begin position="70"/>
        <end position="87"/>
    </location>
</feature>
<dbReference type="Proteomes" id="UP000198976">
    <property type="component" value="Chromosome I"/>
</dbReference>
<feature type="region of interest" description="Disordered" evidence="2">
    <location>
        <begin position="397"/>
        <end position="424"/>
    </location>
</feature>
<gene>
    <name evidence="5" type="ORF">SAMN04489714_0302</name>
</gene>
<evidence type="ECO:0000313" key="5">
    <source>
        <dbReference type="EMBL" id="SDT86393.1"/>
    </source>
</evidence>
<keyword evidence="6" id="KW-1185">Reference proteome</keyword>
<dbReference type="RefSeq" id="WP_154955741.1">
    <property type="nucleotide sequence ID" value="NZ_LT629792.1"/>
</dbReference>
<feature type="domain" description="FHA" evidence="4">
    <location>
        <begin position="387"/>
        <end position="440"/>
    </location>
</feature>
<dbReference type="Gene3D" id="2.60.200.20">
    <property type="match status" value="1"/>
</dbReference>
<proteinExistence type="predicted"/>
<accession>A0ABY0V5B9</accession>
<feature type="region of interest" description="Disordered" evidence="2">
    <location>
        <begin position="1"/>
        <end position="39"/>
    </location>
</feature>
<keyword evidence="3" id="KW-1133">Transmembrane helix</keyword>
<feature type="transmembrane region" description="Helical" evidence="3">
    <location>
        <begin position="46"/>
        <end position="64"/>
    </location>
</feature>
<feature type="compositionally biased region" description="Pro residues" evidence="2">
    <location>
        <begin position="210"/>
        <end position="219"/>
    </location>
</feature>
<feature type="compositionally biased region" description="Low complexity" evidence="2">
    <location>
        <begin position="220"/>
        <end position="230"/>
    </location>
</feature>
<dbReference type="PROSITE" id="PS50006">
    <property type="entry name" value="FHA_DOMAIN"/>
    <property type="match status" value="1"/>
</dbReference>
<feature type="transmembrane region" description="Helical" evidence="3">
    <location>
        <begin position="123"/>
        <end position="142"/>
    </location>
</feature>
<dbReference type="InterPro" id="IPR000253">
    <property type="entry name" value="FHA_dom"/>
</dbReference>
<evidence type="ECO:0000259" key="4">
    <source>
        <dbReference type="PROSITE" id="PS50006"/>
    </source>
</evidence>
<feature type="compositionally biased region" description="Polar residues" evidence="2">
    <location>
        <begin position="1"/>
        <end position="10"/>
    </location>
</feature>
<keyword evidence="3" id="KW-0472">Membrane</keyword>
<dbReference type="InterPro" id="IPR008984">
    <property type="entry name" value="SMAD_FHA_dom_sf"/>
</dbReference>
<reference evidence="5 6" key="1">
    <citation type="submission" date="2016-10" db="EMBL/GenBank/DDBJ databases">
        <authorList>
            <person name="Varghese N."/>
            <person name="Submissions S."/>
        </authorList>
    </citation>
    <scope>NUCLEOTIDE SEQUENCE [LARGE SCALE GENOMIC DNA]</scope>
    <source>
        <strain evidence="5 6">DSM 9169</strain>
    </source>
</reference>
<evidence type="ECO:0000313" key="6">
    <source>
        <dbReference type="Proteomes" id="UP000198976"/>
    </source>
</evidence>
<feature type="region of interest" description="Disordered" evidence="2">
    <location>
        <begin position="163"/>
        <end position="368"/>
    </location>
</feature>
<evidence type="ECO:0000256" key="3">
    <source>
        <dbReference type="SAM" id="Phobius"/>
    </source>
</evidence>
<name>A0ABY0V5B9_9ACTO</name>
<protein>
    <recommendedName>
        <fullName evidence="4">FHA domain-containing protein</fullName>
    </recommendedName>
</protein>
<keyword evidence="3" id="KW-0812">Transmembrane</keyword>
<dbReference type="EMBL" id="LT629792">
    <property type="protein sequence ID" value="SDT86393.1"/>
    <property type="molecule type" value="Genomic_DNA"/>
</dbReference>
<evidence type="ECO:0000256" key="1">
    <source>
        <dbReference type="ARBA" id="ARBA00022553"/>
    </source>
</evidence>
<evidence type="ECO:0000256" key="2">
    <source>
        <dbReference type="SAM" id="MobiDB-lite"/>
    </source>
</evidence>
<keyword evidence="1" id="KW-0597">Phosphoprotein</keyword>
<dbReference type="SUPFAM" id="SSF49879">
    <property type="entry name" value="SMAD/FHA domain"/>
    <property type="match status" value="1"/>
</dbReference>
<organism evidence="5 6">
    <name type="scientific">Schaalia radingae</name>
    <dbReference type="NCBI Taxonomy" id="131110"/>
    <lineage>
        <taxon>Bacteria</taxon>
        <taxon>Bacillati</taxon>
        <taxon>Actinomycetota</taxon>
        <taxon>Actinomycetes</taxon>
        <taxon>Actinomycetales</taxon>
        <taxon>Actinomycetaceae</taxon>
        <taxon>Schaalia</taxon>
    </lineage>
</organism>
<dbReference type="CDD" id="cd00060">
    <property type="entry name" value="FHA"/>
    <property type="match status" value="1"/>
</dbReference>